<name>A0A4Q2U5J2_9HYPH</name>
<evidence type="ECO:0000256" key="1">
    <source>
        <dbReference type="SAM" id="MobiDB-lite"/>
    </source>
</evidence>
<reference evidence="2 3" key="1">
    <citation type="submission" date="2018-12" db="EMBL/GenBank/DDBJ databases">
        <authorList>
            <person name="Grouzdev D.S."/>
            <person name="Krutkina M.S."/>
        </authorList>
    </citation>
    <scope>NUCLEOTIDE SEQUENCE [LARGE SCALE GENOMIC DNA]</scope>
    <source>
        <strain evidence="2 3">RmlP026</strain>
    </source>
</reference>
<dbReference type="Pfam" id="PF12787">
    <property type="entry name" value="EcsC"/>
    <property type="match status" value="1"/>
</dbReference>
<dbReference type="OrthoDB" id="1238772at2"/>
<feature type="region of interest" description="Disordered" evidence="1">
    <location>
        <begin position="299"/>
        <end position="321"/>
    </location>
</feature>
<feature type="compositionally biased region" description="Pro residues" evidence="1">
    <location>
        <begin position="16"/>
        <end position="27"/>
    </location>
</feature>
<dbReference type="InterPro" id="IPR024787">
    <property type="entry name" value="EcsC"/>
</dbReference>
<dbReference type="EMBL" id="QYBB01000011">
    <property type="protein sequence ID" value="RYC31843.1"/>
    <property type="molecule type" value="Genomic_DNA"/>
</dbReference>
<evidence type="ECO:0000313" key="2">
    <source>
        <dbReference type="EMBL" id="RYC31843.1"/>
    </source>
</evidence>
<dbReference type="RefSeq" id="WP_129226796.1">
    <property type="nucleotide sequence ID" value="NZ_QYBB01000011.1"/>
</dbReference>
<dbReference type="PANTHER" id="PTHR41260:SF1">
    <property type="entry name" value="PROTEIN ECSC"/>
    <property type="match status" value="1"/>
</dbReference>
<keyword evidence="3" id="KW-1185">Reference proteome</keyword>
<protein>
    <submittedName>
        <fullName evidence="2">EcsC family protein</fullName>
    </submittedName>
</protein>
<sequence>MVDDSQPGDRAAPLQPLAPEPRDPGAPVPGTGRPDALSPEDEAALAGAVRALEGTSFAAHLSGLVGRQLGFSGSLLPARVAEVADKAAGAALRFALRGAVRSLSGEDRPPQNRFHLAAVATTGAIGGAFGLATLPVELPLSTALILRSVADIARAEGEDLHDPEAVLSCLEVFALGTGGEAALGESSYFAVRALLAKSVTEAARHLVARGVADEAAPVLSRLLGQIASRFGLAVSQKVVAQAVPVIGAVTGAGINAAFMDHYQRLARGHFTVRRLERVYGPDLVRAAYERLRTAAGGDDPMEKAAVPARPSGIAALAEERT</sequence>
<comment type="caution">
    <text evidence="2">The sequence shown here is derived from an EMBL/GenBank/DDBJ whole genome shotgun (WGS) entry which is preliminary data.</text>
</comment>
<dbReference type="PANTHER" id="PTHR41260">
    <property type="entry name" value="PROTEIN ECSC"/>
    <property type="match status" value="1"/>
</dbReference>
<gene>
    <name evidence="2" type="ORF">D3273_12005</name>
</gene>
<proteinExistence type="predicted"/>
<evidence type="ECO:0000313" key="3">
    <source>
        <dbReference type="Proteomes" id="UP000290759"/>
    </source>
</evidence>
<organism evidence="2 3">
    <name type="scientific">Lichenibacterium minor</name>
    <dbReference type="NCBI Taxonomy" id="2316528"/>
    <lineage>
        <taxon>Bacteria</taxon>
        <taxon>Pseudomonadati</taxon>
        <taxon>Pseudomonadota</taxon>
        <taxon>Alphaproteobacteria</taxon>
        <taxon>Hyphomicrobiales</taxon>
        <taxon>Lichenihabitantaceae</taxon>
        <taxon>Lichenibacterium</taxon>
    </lineage>
</organism>
<accession>A0A4Q2U5J2</accession>
<reference evidence="2 3" key="2">
    <citation type="submission" date="2019-02" db="EMBL/GenBank/DDBJ databases">
        <title>'Lichenibacterium ramalinii' gen. nov. sp. nov., 'Lichenibacterium minor' gen. nov. sp. nov.</title>
        <authorList>
            <person name="Pankratov T."/>
        </authorList>
    </citation>
    <scope>NUCLEOTIDE SEQUENCE [LARGE SCALE GENOMIC DNA]</scope>
    <source>
        <strain evidence="2 3">RmlP026</strain>
    </source>
</reference>
<dbReference type="Proteomes" id="UP000290759">
    <property type="component" value="Unassembled WGS sequence"/>
</dbReference>
<dbReference type="AlphaFoldDB" id="A0A4Q2U5J2"/>
<feature type="region of interest" description="Disordered" evidence="1">
    <location>
        <begin position="1"/>
        <end position="40"/>
    </location>
</feature>